<dbReference type="Pfam" id="PF00342">
    <property type="entry name" value="PGI"/>
    <property type="match status" value="1"/>
</dbReference>
<reference evidence="9 10" key="1">
    <citation type="journal article" date="2011" name="J. Microbiol.">
        <title>Gramella jeungdoensis sp. nov., isolated from a solar saltern in Korea.</title>
        <authorList>
            <person name="Joung Y."/>
            <person name="Kim H."/>
            <person name="Jang T."/>
            <person name="Ahn T.S."/>
            <person name="Joh K."/>
        </authorList>
    </citation>
    <scope>NUCLEOTIDE SEQUENCE [LARGE SCALE GENOMIC DNA]</scope>
    <source>
        <strain evidence="9 10">KCTC 23123</strain>
    </source>
</reference>
<evidence type="ECO:0000256" key="1">
    <source>
        <dbReference type="ARBA" id="ARBA00004926"/>
    </source>
</evidence>
<comment type="pathway">
    <text evidence="7">Carbohydrate biosynthesis; gluconeogenesis.</text>
</comment>
<dbReference type="GO" id="GO:0051156">
    <property type="term" value="P:glucose 6-phosphate metabolic process"/>
    <property type="evidence" value="ECO:0007669"/>
    <property type="project" value="TreeGrafter"/>
</dbReference>
<comment type="function">
    <text evidence="7">Catalyzes the reversible isomerization of glucose-6-phosphate to fructose-6-phosphate.</text>
</comment>
<comment type="catalytic activity">
    <reaction evidence="6 7 8">
        <text>alpha-D-glucose 6-phosphate = beta-D-fructose 6-phosphate</text>
        <dbReference type="Rhea" id="RHEA:11816"/>
        <dbReference type="ChEBI" id="CHEBI:57634"/>
        <dbReference type="ChEBI" id="CHEBI:58225"/>
        <dbReference type="EC" id="5.3.1.9"/>
    </reaction>
</comment>
<evidence type="ECO:0000256" key="2">
    <source>
        <dbReference type="ARBA" id="ARBA00006604"/>
    </source>
</evidence>
<dbReference type="FunFam" id="3.40.50.10490:FF:000004">
    <property type="entry name" value="Glucose-6-phosphate isomerase"/>
    <property type="match status" value="1"/>
</dbReference>
<comment type="pathway">
    <text evidence="1 7 8">Carbohydrate degradation; glycolysis; D-glyceraldehyde 3-phosphate and glycerone phosphate from D-glucose: step 2/4.</text>
</comment>
<evidence type="ECO:0000313" key="10">
    <source>
        <dbReference type="Proteomes" id="UP000298517"/>
    </source>
</evidence>
<evidence type="ECO:0000256" key="5">
    <source>
        <dbReference type="ARBA" id="ARBA00023235"/>
    </source>
</evidence>
<evidence type="ECO:0000256" key="3">
    <source>
        <dbReference type="ARBA" id="ARBA00022432"/>
    </source>
</evidence>
<comment type="similarity">
    <text evidence="2 7 8">Belongs to the GPI family.</text>
</comment>
<dbReference type="InterPro" id="IPR046348">
    <property type="entry name" value="SIS_dom_sf"/>
</dbReference>
<dbReference type="UniPathway" id="UPA00138"/>
<dbReference type="PROSITE" id="PS51463">
    <property type="entry name" value="P_GLUCOSE_ISOMERASE_3"/>
    <property type="match status" value="1"/>
</dbReference>
<dbReference type="AlphaFoldDB" id="A0A4Y8AS74"/>
<dbReference type="UniPathway" id="UPA00109">
    <property type="reaction ID" value="UER00181"/>
</dbReference>
<protein>
    <recommendedName>
        <fullName evidence="7">Glucose-6-phosphate isomerase</fullName>
        <shortName evidence="7">GPI</shortName>
        <ecNumber evidence="7">5.3.1.9</ecNumber>
    </recommendedName>
    <alternativeName>
        <fullName evidence="7">Phosphoglucose isomerase</fullName>
        <shortName evidence="7">PGI</shortName>
    </alternativeName>
    <alternativeName>
        <fullName evidence="7">Phosphohexose isomerase</fullName>
        <shortName evidence="7">PHI</shortName>
    </alternativeName>
</protein>
<keyword evidence="10" id="KW-1185">Reference proteome</keyword>
<dbReference type="GO" id="GO:0006094">
    <property type="term" value="P:gluconeogenesis"/>
    <property type="evidence" value="ECO:0007669"/>
    <property type="project" value="UniProtKB-UniRule"/>
</dbReference>
<evidence type="ECO:0000256" key="7">
    <source>
        <dbReference type="HAMAP-Rule" id="MF_00473"/>
    </source>
</evidence>
<dbReference type="GO" id="GO:0006096">
    <property type="term" value="P:glycolytic process"/>
    <property type="evidence" value="ECO:0007669"/>
    <property type="project" value="UniProtKB-UniRule"/>
</dbReference>
<gene>
    <name evidence="7" type="primary">pgi</name>
    <name evidence="9" type="ORF">E2488_11160</name>
</gene>
<dbReference type="InterPro" id="IPR035482">
    <property type="entry name" value="SIS_PGI_2"/>
</dbReference>
<dbReference type="PROSITE" id="PS00765">
    <property type="entry name" value="P_GLUCOSE_ISOMERASE_1"/>
    <property type="match status" value="1"/>
</dbReference>
<dbReference type="InterPro" id="IPR035476">
    <property type="entry name" value="SIS_PGI_1"/>
</dbReference>
<dbReference type="PROSITE" id="PS00174">
    <property type="entry name" value="P_GLUCOSE_ISOMERASE_2"/>
    <property type="match status" value="1"/>
</dbReference>
<evidence type="ECO:0000256" key="4">
    <source>
        <dbReference type="ARBA" id="ARBA00023152"/>
    </source>
</evidence>
<dbReference type="Gene3D" id="3.40.50.10490">
    <property type="entry name" value="Glucose-6-phosphate isomerase like protein, domain 1"/>
    <property type="match status" value="2"/>
</dbReference>
<dbReference type="HAMAP" id="MF_00473">
    <property type="entry name" value="G6P_isomerase"/>
    <property type="match status" value="1"/>
</dbReference>
<dbReference type="CDD" id="cd05015">
    <property type="entry name" value="SIS_PGI_1"/>
    <property type="match status" value="1"/>
</dbReference>
<dbReference type="NCBIfam" id="NF001211">
    <property type="entry name" value="PRK00179.1"/>
    <property type="match status" value="1"/>
</dbReference>
<proteinExistence type="inferred from homology"/>
<dbReference type="InterPro" id="IPR018189">
    <property type="entry name" value="Phosphoglucose_isomerase_CS"/>
</dbReference>
<keyword evidence="7" id="KW-0963">Cytoplasm</keyword>
<dbReference type="PANTHER" id="PTHR11469:SF1">
    <property type="entry name" value="GLUCOSE-6-PHOSPHATE ISOMERASE"/>
    <property type="match status" value="1"/>
</dbReference>
<evidence type="ECO:0000256" key="6">
    <source>
        <dbReference type="ARBA" id="ARBA00029321"/>
    </source>
</evidence>
<evidence type="ECO:0000313" key="9">
    <source>
        <dbReference type="EMBL" id="TEW74024.1"/>
    </source>
</evidence>
<dbReference type="Proteomes" id="UP000298517">
    <property type="component" value="Unassembled WGS sequence"/>
</dbReference>
<dbReference type="GO" id="GO:0097367">
    <property type="term" value="F:carbohydrate derivative binding"/>
    <property type="evidence" value="ECO:0007669"/>
    <property type="project" value="InterPro"/>
</dbReference>
<evidence type="ECO:0000256" key="8">
    <source>
        <dbReference type="RuleBase" id="RU000612"/>
    </source>
</evidence>
<dbReference type="PANTHER" id="PTHR11469">
    <property type="entry name" value="GLUCOSE-6-PHOSPHATE ISOMERASE"/>
    <property type="match status" value="1"/>
</dbReference>
<accession>A0A4Y8AS74</accession>
<dbReference type="EC" id="5.3.1.9" evidence="7"/>
<dbReference type="PRINTS" id="PR00662">
    <property type="entry name" value="G6PISOMERASE"/>
</dbReference>
<organism evidence="9 10">
    <name type="scientific">Gramella jeungdoensis</name>
    <dbReference type="NCBI Taxonomy" id="708091"/>
    <lineage>
        <taxon>Bacteria</taxon>
        <taxon>Pseudomonadati</taxon>
        <taxon>Bacteroidota</taxon>
        <taxon>Flavobacteriia</taxon>
        <taxon>Flavobacteriales</taxon>
        <taxon>Flavobacteriaceae</taxon>
        <taxon>Christiangramia</taxon>
    </lineage>
</organism>
<dbReference type="GO" id="GO:0004347">
    <property type="term" value="F:glucose-6-phosphate isomerase activity"/>
    <property type="evidence" value="ECO:0007669"/>
    <property type="project" value="UniProtKB-UniRule"/>
</dbReference>
<dbReference type="SUPFAM" id="SSF53697">
    <property type="entry name" value="SIS domain"/>
    <property type="match status" value="1"/>
</dbReference>
<keyword evidence="4 7" id="KW-0324">Glycolysis</keyword>
<dbReference type="RefSeq" id="WP_134248422.1">
    <property type="nucleotide sequence ID" value="NZ_SNQI01000003.1"/>
</dbReference>
<comment type="caution">
    <text evidence="9">The sequence shown here is derived from an EMBL/GenBank/DDBJ whole genome shotgun (WGS) entry which is preliminary data.</text>
</comment>
<dbReference type="InterPro" id="IPR001672">
    <property type="entry name" value="G6P_Isomerase"/>
</dbReference>
<name>A0A4Y8AS74_9FLAO</name>
<dbReference type="EMBL" id="SNQI01000003">
    <property type="protein sequence ID" value="TEW74024.1"/>
    <property type="molecule type" value="Genomic_DNA"/>
</dbReference>
<feature type="active site" evidence="7">
    <location>
        <position position="385"/>
    </location>
</feature>
<comment type="subcellular location">
    <subcellularLocation>
        <location evidence="7">Cytoplasm</location>
    </subcellularLocation>
</comment>
<dbReference type="OrthoDB" id="140919at2"/>
<feature type="active site" description="Proton donor" evidence="7">
    <location>
        <position position="354"/>
    </location>
</feature>
<keyword evidence="3 7" id="KW-0312">Gluconeogenesis</keyword>
<keyword evidence="5 7" id="KW-0413">Isomerase</keyword>
<dbReference type="GO" id="GO:0048029">
    <property type="term" value="F:monosaccharide binding"/>
    <property type="evidence" value="ECO:0007669"/>
    <property type="project" value="TreeGrafter"/>
</dbReference>
<sequence length="523" mass="59169">MMKNINPTETNAWQKLTNHYTALKDLHLKSLFNSDKIRKEKFSINFNEFDFDFSKNRITDETIEYLLELANEVDLKSAMDAYFSGEKINKTENRAVLHTALRNQSNNEIFVDGKNVMPEIKETLSKMESFTNKVVSGGWKGFTNKPITDVVNIGIGGSDLGPDMVVESLKYYKNHLNVHFVSNIDGDHVQETIKNLNPETTLFVIVSKTFTTQETLTNATTIKKWFLQSASEKDVAKHFVAVSTNLKTVGKFGIDSDNIFTMWDWVGGRFSLWSTVGLTISLAVGFRNFKDLLIGAFEMDEHFKNTPFEKNAPIIASLISIWYTNFFKSESEVILPYSQYLSKLAPYLQQAIMESNGKSVDRNGNAVDYQTGNIIWGSPGTNSQHAFMQLLHQGTKLIPADFIGFKESLYGNTEHHTKLMANFYGQTQALAEGKTKEEVHLDLKTQGKINEIETLLPFKIFEGNKPSTAILIDKLTPKTLGGLIAFYECKIFIQGVIWNIYSFDQFGVELGKELAHKNLLKNS</sequence>
<dbReference type="GO" id="GO:0005829">
    <property type="term" value="C:cytosol"/>
    <property type="evidence" value="ECO:0007669"/>
    <property type="project" value="TreeGrafter"/>
</dbReference>
<feature type="active site" evidence="7">
    <location>
        <position position="512"/>
    </location>
</feature>
<dbReference type="CDD" id="cd05016">
    <property type="entry name" value="SIS_PGI_2"/>
    <property type="match status" value="1"/>
</dbReference>